<dbReference type="SUPFAM" id="SSF48230">
    <property type="entry name" value="Chondroitin AC/alginate lyase"/>
    <property type="match status" value="1"/>
</dbReference>
<dbReference type="Proteomes" id="UP001501207">
    <property type="component" value="Unassembled WGS sequence"/>
</dbReference>
<dbReference type="Gene3D" id="2.70.98.70">
    <property type="match status" value="1"/>
</dbReference>
<dbReference type="InterPro" id="IPR008929">
    <property type="entry name" value="Chondroitin_lyas"/>
</dbReference>
<keyword evidence="2" id="KW-1185">Reference proteome</keyword>
<organism evidence="1 2">
    <name type="scientific">Compostibacter hankyongensis</name>
    <dbReference type="NCBI Taxonomy" id="1007089"/>
    <lineage>
        <taxon>Bacteria</taxon>
        <taxon>Pseudomonadati</taxon>
        <taxon>Bacteroidota</taxon>
        <taxon>Chitinophagia</taxon>
        <taxon>Chitinophagales</taxon>
        <taxon>Chitinophagaceae</taxon>
        <taxon>Compostibacter</taxon>
    </lineage>
</organism>
<evidence type="ECO:0000313" key="1">
    <source>
        <dbReference type="EMBL" id="GAA4302443.1"/>
    </source>
</evidence>
<sequence length="687" mass="76646">MMHKFLTIQESNGILNAKDRHICAFRKALALRVRERMQTDSLISPSDRAAWWYVAAEYLSDAALLYAIAPDDGLGTWLRNIALEIARKPLEDWIGPAFRDHRQPFQGHLETAHLCWGMAAVMDLCLRLFTTVEQETLKAALCDKGAHLCEAWLARHNHVGNWRGIMISGMVVTAAVLEDEQKISRFVKELRMLAQAFQPDGSYGESLQYGNYLANAMMLAYESLVRQYPAQAEKLDIGCYAGGMAWVAQSMLYRKPLSGWGNEPRPRAVNFNDSAALFRPSGDMLLHVAVRYAPADRRMSGLARWLFDTYYAPCPQQGPHDLATFGMRNDWGFLALPLLTHASIPMSPPEAGLPLTAAFSNGNVLVRDQWEGRSIVAVQAGNNDGVYAPGHLQGDLNSFMLVFNKERMLADPGHSCYRNIIHGLESASRTHNTCTFLIAADELGLQEDLTKASLLEQANVLPRRRITDGKVGPPVDRGGRLLHCQRRGEVSLVASEAGKAYGAPLKKFTRYWIQAGTHLTLILDDIEATVPVRTIWNWVMNNRDNRAVVTTDSHSITLIRRHAGLRLLHCGAAAGSGPVYAHLHDAYHPEPNQLGEGASGSALIYRFTDAAPRLSVRRLHILIADEAKALSGWKVSEREYGYRIENRNEKWQVTVDDPGHSGLTLESPDERLHFNLSAEKIDMHYVS</sequence>
<dbReference type="Gene3D" id="1.50.10.100">
    <property type="entry name" value="Chondroitin AC/alginate lyase"/>
    <property type="match status" value="1"/>
</dbReference>
<evidence type="ECO:0000313" key="2">
    <source>
        <dbReference type="Proteomes" id="UP001501207"/>
    </source>
</evidence>
<name>A0ABP8FFV3_9BACT</name>
<evidence type="ECO:0008006" key="3">
    <source>
        <dbReference type="Google" id="ProtNLM"/>
    </source>
</evidence>
<comment type="caution">
    <text evidence="1">The sequence shown here is derived from an EMBL/GenBank/DDBJ whole genome shotgun (WGS) entry which is preliminary data.</text>
</comment>
<gene>
    <name evidence="1" type="ORF">GCM10023143_04810</name>
</gene>
<dbReference type="EMBL" id="BAABFN010000001">
    <property type="protein sequence ID" value="GAA4302443.1"/>
    <property type="molecule type" value="Genomic_DNA"/>
</dbReference>
<protein>
    <recommendedName>
        <fullName evidence="3">Heparinase</fullName>
    </recommendedName>
</protein>
<proteinExistence type="predicted"/>
<accession>A0ABP8FFV3</accession>
<reference evidence="2" key="1">
    <citation type="journal article" date="2019" name="Int. J. Syst. Evol. Microbiol.">
        <title>The Global Catalogue of Microorganisms (GCM) 10K type strain sequencing project: providing services to taxonomists for standard genome sequencing and annotation.</title>
        <authorList>
            <consortium name="The Broad Institute Genomics Platform"/>
            <consortium name="The Broad Institute Genome Sequencing Center for Infectious Disease"/>
            <person name="Wu L."/>
            <person name="Ma J."/>
        </authorList>
    </citation>
    <scope>NUCLEOTIDE SEQUENCE [LARGE SCALE GENOMIC DNA]</scope>
    <source>
        <strain evidence="2">JCM 17664</strain>
    </source>
</reference>